<keyword evidence="7 9" id="KW-0807">Transducer</keyword>
<gene>
    <name evidence="13" type="ORF">DSCO28_51610</name>
</gene>
<accession>A0A5K7ZWG0</accession>
<evidence type="ECO:0000313" key="13">
    <source>
        <dbReference type="EMBL" id="BBO84595.1"/>
    </source>
</evidence>
<dbReference type="InterPro" id="IPR004089">
    <property type="entry name" value="MCPsignal_dom"/>
</dbReference>
<evidence type="ECO:0000259" key="11">
    <source>
        <dbReference type="PROSITE" id="PS50111"/>
    </source>
</evidence>
<dbReference type="GO" id="GO:0005886">
    <property type="term" value="C:plasma membrane"/>
    <property type="evidence" value="ECO:0007669"/>
    <property type="project" value="UniProtKB-SubCell"/>
</dbReference>
<dbReference type="PANTHER" id="PTHR32089">
    <property type="entry name" value="METHYL-ACCEPTING CHEMOTAXIS PROTEIN MCPB"/>
    <property type="match status" value="1"/>
</dbReference>
<dbReference type="Pfam" id="PF00015">
    <property type="entry name" value="MCPsignal"/>
    <property type="match status" value="1"/>
</dbReference>
<dbReference type="KEGG" id="dov:DSCO28_51610"/>
<dbReference type="GO" id="GO:0004888">
    <property type="term" value="F:transmembrane signaling receptor activity"/>
    <property type="evidence" value="ECO:0007669"/>
    <property type="project" value="InterPro"/>
</dbReference>
<evidence type="ECO:0000256" key="4">
    <source>
        <dbReference type="ARBA" id="ARBA00022692"/>
    </source>
</evidence>
<dbReference type="Gene3D" id="1.10.287.950">
    <property type="entry name" value="Methyl-accepting chemotaxis protein"/>
    <property type="match status" value="1"/>
</dbReference>
<evidence type="ECO:0000259" key="12">
    <source>
        <dbReference type="PROSITE" id="PS50885"/>
    </source>
</evidence>
<sequence length="652" mass="69801">MMKMNIRNKFLLPTILLIIVGMGVSATISYVKSKNALSNALLENIQQRTRSTATNLESWIKDRQLDLRSWSHEEIYAKATKTSIIGKAARISANEKLARLQAEYGYYEDICLAGEDGMVIAANAEKIVGKINVKDREYYKAAMAGNTYVSDVSLSRNSGNPVFFVSTPVQDNKQIKGVLFGVVSITQFSKQFIDNIKVGQSGYAFAVNENGFVIAHPDRSKIMKENINKYDFGKQMLAQKNGLLNYAYSGAQKELAFKAIKEQGWIVAVNVPEAEILAPVKSLGMINLMVAVVVIAVATVLIYFVTSTVVKPINRVVAGLQDAAEGDGDLTKRIDINSTDEVGELALWFNTFIEKIQRIIADVAQNAQNLTTASKELATIAEHLSESVDRTSGKTITVSAASEQMSTTISSAAGIMDETASNLNIVASGAEEMTATISEIAGNTEKGRQIAEEAVGQTTHATNQIEELGNAAMQIGKVVETITEISEQVNLLALNATIEAARAGEAGKGFAVVANEIKELAKQTAAASGEIKLQIEGIQNSTQGTVTEINSIAKVVGTVNELVSTIAAAVEEQSVTTKDIAGNVAKASEGMGEVNTTIAESSEAANSIAADITDVTQAADEMTNVSAQVNASSKDLFELAETLNVMVKQFRV</sequence>
<dbReference type="PRINTS" id="PR00260">
    <property type="entry name" value="CHEMTRNSDUCR"/>
</dbReference>
<dbReference type="CDD" id="cd12914">
    <property type="entry name" value="PDC1_DGC_like"/>
    <property type="match status" value="1"/>
</dbReference>
<dbReference type="CDD" id="cd06225">
    <property type="entry name" value="HAMP"/>
    <property type="match status" value="1"/>
</dbReference>
<protein>
    <submittedName>
        <fullName evidence="13">Methyl-accepting chemotaxis protein</fullName>
    </submittedName>
</protein>
<evidence type="ECO:0000256" key="8">
    <source>
        <dbReference type="ARBA" id="ARBA00029447"/>
    </source>
</evidence>
<evidence type="ECO:0000313" key="14">
    <source>
        <dbReference type="Proteomes" id="UP000425960"/>
    </source>
</evidence>
<evidence type="ECO:0000256" key="1">
    <source>
        <dbReference type="ARBA" id="ARBA00004651"/>
    </source>
</evidence>
<dbReference type="Pfam" id="PF00672">
    <property type="entry name" value="HAMP"/>
    <property type="match status" value="1"/>
</dbReference>
<dbReference type="Gene3D" id="1.10.8.500">
    <property type="entry name" value="HAMP domain in histidine kinase"/>
    <property type="match status" value="1"/>
</dbReference>
<dbReference type="InterPro" id="IPR004090">
    <property type="entry name" value="Chemotax_Me-accpt_rcpt"/>
</dbReference>
<dbReference type="SMART" id="SM00283">
    <property type="entry name" value="MA"/>
    <property type="match status" value="1"/>
</dbReference>
<keyword evidence="3" id="KW-0145">Chemotaxis</keyword>
<dbReference type="RefSeq" id="WP_155324466.1">
    <property type="nucleotide sequence ID" value="NZ_AP021876.1"/>
</dbReference>
<dbReference type="PANTHER" id="PTHR32089:SF112">
    <property type="entry name" value="LYSOZYME-LIKE PROTEIN-RELATED"/>
    <property type="match status" value="1"/>
</dbReference>
<dbReference type="PROSITE" id="PS50111">
    <property type="entry name" value="CHEMOTAXIS_TRANSDUC_2"/>
    <property type="match status" value="1"/>
</dbReference>
<dbReference type="InterPro" id="IPR003660">
    <property type="entry name" value="HAMP_dom"/>
</dbReference>
<dbReference type="InterPro" id="IPR033479">
    <property type="entry name" value="dCache_1"/>
</dbReference>
<keyword evidence="6 10" id="KW-0472">Membrane</keyword>
<evidence type="ECO:0000256" key="3">
    <source>
        <dbReference type="ARBA" id="ARBA00022500"/>
    </source>
</evidence>
<comment type="subcellular location">
    <subcellularLocation>
        <location evidence="1">Cell membrane</location>
        <topology evidence="1">Multi-pass membrane protein</topology>
    </subcellularLocation>
</comment>
<dbReference type="InterPro" id="IPR029151">
    <property type="entry name" value="Sensor-like_sf"/>
</dbReference>
<comment type="similarity">
    <text evidence="8">Belongs to the methyl-accepting chemotaxis (MCP) protein family.</text>
</comment>
<feature type="transmembrane region" description="Helical" evidence="10">
    <location>
        <begin position="285"/>
        <end position="305"/>
    </location>
</feature>
<evidence type="ECO:0000256" key="9">
    <source>
        <dbReference type="PROSITE-ProRule" id="PRU00284"/>
    </source>
</evidence>
<evidence type="ECO:0000256" key="5">
    <source>
        <dbReference type="ARBA" id="ARBA00022989"/>
    </source>
</evidence>
<dbReference type="SUPFAM" id="SSF103190">
    <property type="entry name" value="Sensory domain-like"/>
    <property type="match status" value="1"/>
</dbReference>
<dbReference type="Proteomes" id="UP000425960">
    <property type="component" value="Chromosome"/>
</dbReference>
<name>A0A5K7ZWG0_9BACT</name>
<proteinExistence type="inferred from homology"/>
<dbReference type="GO" id="GO:0006935">
    <property type="term" value="P:chemotaxis"/>
    <property type="evidence" value="ECO:0007669"/>
    <property type="project" value="UniProtKB-KW"/>
</dbReference>
<organism evidence="13 14">
    <name type="scientific">Desulfosarcina ovata subsp. sediminis</name>
    <dbReference type="NCBI Taxonomy" id="885957"/>
    <lineage>
        <taxon>Bacteria</taxon>
        <taxon>Pseudomonadati</taxon>
        <taxon>Thermodesulfobacteriota</taxon>
        <taxon>Desulfobacteria</taxon>
        <taxon>Desulfobacterales</taxon>
        <taxon>Desulfosarcinaceae</taxon>
        <taxon>Desulfosarcina</taxon>
    </lineage>
</organism>
<dbReference type="Gene3D" id="3.30.450.20">
    <property type="entry name" value="PAS domain"/>
    <property type="match status" value="1"/>
</dbReference>
<reference evidence="13 14" key="1">
    <citation type="submission" date="2019-11" db="EMBL/GenBank/DDBJ databases">
        <title>Comparative genomics of hydrocarbon-degrading Desulfosarcina strains.</title>
        <authorList>
            <person name="Watanabe M."/>
            <person name="Kojima H."/>
            <person name="Fukui M."/>
        </authorList>
    </citation>
    <scope>NUCLEOTIDE SEQUENCE [LARGE SCALE GENOMIC DNA]</scope>
    <source>
        <strain evidence="13 14">28bB2T</strain>
    </source>
</reference>
<feature type="domain" description="HAMP" evidence="12">
    <location>
        <begin position="307"/>
        <end position="361"/>
    </location>
</feature>
<evidence type="ECO:0000256" key="6">
    <source>
        <dbReference type="ARBA" id="ARBA00023136"/>
    </source>
</evidence>
<dbReference type="GO" id="GO:0007165">
    <property type="term" value="P:signal transduction"/>
    <property type="evidence" value="ECO:0007669"/>
    <property type="project" value="UniProtKB-KW"/>
</dbReference>
<keyword evidence="5 10" id="KW-1133">Transmembrane helix</keyword>
<evidence type="ECO:0000256" key="7">
    <source>
        <dbReference type="ARBA" id="ARBA00023224"/>
    </source>
</evidence>
<dbReference type="CDD" id="cd12912">
    <property type="entry name" value="PDC2_MCP_like"/>
    <property type="match status" value="1"/>
</dbReference>
<dbReference type="PROSITE" id="PS50885">
    <property type="entry name" value="HAMP"/>
    <property type="match status" value="1"/>
</dbReference>
<dbReference type="AlphaFoldDB" id="A0A5K7ZWG0"/>
<feature type="domain" description="Methyl-accepting transducer" evidence="11">
    <location>
        <begin position="380"/>
        <end position="616"/>
    </location>
</feature>
<dbReference type="EMBL" id="AP021876">
    <property type="protein sequence ID" value="BBO84595.1"/>
    <property type="molecule type" value="Genomic_DNA"/>
</dbReference>
<keyword evidence="4 10" id="KW-0812">Transmembrane</keyword>
<keyword evidence="2" id="KW-1003">Cell membrane</keyword>
<dbReference type="SMART" id="SM00304">
    <property type="entry name" value="HAMP"/>
    <property type="match status" value="1"/>
</dbReference>
<evidence type="ECO:0000256" key="10">
    <source>
        <dbReference type="SAM" id="Phobius"/>
    </source>
</evidence>
<dbReference type="Pfam" id="PF02743">
    <property type="entry name" value="dCache_1"/>
    <property type="match status" value="1"/>
</dbReference>
<dbReference type="SUPFAM" id="SSF58104">
    <property type="entry name" value="Methyl-accepting chemotaxis protein (MCP) signaling domain"/>
    <property type="match status" value="1"/>
</dbReference>
<evidence type="ECO:0000256" key="2">
    <source>
        <dbReference type="ARBA" id="ARBA00022475"/>
    </source>
</evidence>